<evidence type="ECO:0000313" key="8">
    <source>
        <dbReference type="Proteomes" id="UP000180254"/>
    </source>
</evidence>
<evidence type="ECO:0000256" key="1">
    <source>
        <dbReference type="ARBA" id="ARBA00004514"/>
    </source>
</evidence>
<evidence type="ECO:0000313" key="7">
    <source>
        <dbReference type="EMBL" id="OHW61580.1"/>
    </source>
</evidence>
<keyword evidence="5" id="KW-0143">Chaperone</keyword>
<evidence type="ECO:0000256" key="5">
    <source>
        <dbReference type="ARBA" id="ARBA00023186"/>
    </source>
</evidence>
<dbReference type="Pfam" id="PF02561">
    <property type="entry name" value="FliS"/>
    <property type="match status" value="1"/>
</dbReference>
<dbReference type="STRING" id="39480.EUAN_20180"/>
<evidence type="ECO:0000256" key="2">
    <source>
        <dbReference type="ARBA" id="ARBA00008787"/>
    </source>
</evidence>
<organism evidence="7 8">
    <name type="scientific">Andreesenia angusta</name>
    <dbReference type="NCBI Taxonomy" id="39480"/>
    <lineage>
        <taxon>Bacteria</taxon>
        <taxon>Bacillati</taxon>
        <taxon>Bacillota</taxon>
        <taxon>Tissierellia</taxon>
        <taxon>Tissierellales</taxon>
        <taxon>Gottschalkiaceae</taxon>
        <taxon>Andreesenia</taxon>
    </lineage>
</organism>
<comment type="caution">
    <text evidence="7">The sequence shown here is derived from an EMBL/GenBank/DDBJ whole genome shotgun (WGS) entry which is preliminary data.</text>
</comment>
<accession>A0A1S1V5A4</accession>
<protein>
    <recommendedName>
        <fullName evidence="6">Flagellar secretion chaperone FliS</fullName>
    </recommendedName>
</protein>
<dbReference type="GO" id="GO:0044780">
    <property type="term" value="P:bacterial-type flagellum assembly"/>
    <property type="evidence" value="ECO:0007669"/>
    <property type="project" value="InterPro"/>
</dbReference>
<keyword evidence="7" id="KW-0969">Cilium</keyword>
<dbReference type="CDD" id="cd16098">
    <property type="entry name" value="FliS"/>
    <property type="match status" value="1"/>
</dbReference>
<comment type="similarity">
    <text evidence="2 6">Belongs to the FliS family.</text>
</comment>
<name>A0A1S1V5A4_9FIRM</name>
<proteinExistence type="inferred from homology"/>
<dbReference type="GO" id="GO:0005829">
    <property type="term" value="C:cytosol"/>
    <property type="evidence" value="ECO:0007669"/>
    <property type="project" value="UniProtKB-SubCell"/>
</dbReference>
<dbReference type="NCBIfam" id="TIGR00208">
    <property type="entry name" value="fliS"/>
    <property type="match status" value="1"/>
</dbReference>
<dbReference type="RefSeq" id="WP_071064180.1">
    <property type="nucleotide sequence ID" value="NZ_MKIE01000010.1"/>
</dbReference>
<dbReference type="AlphaFoldDB" id="A0A1S1V5A4"/>
<dbReference type="Proteomes" id="UP000180254">
    <property type="component" value="Unassembled WGS sequence"/>
</dbReference>
<keyword evidence="7" id="KW-0966">Cell projection</keyword>
<evidence type="ECO:0000256" key="3">
    <source>
        <dbReference type="ARBA" id="ARBA00022490"/>
    </source>
</evidence>
<gene>
    <name evidence="7" type="primary">fliS</name>
    <name evidence="7" type="ORF">EUAN_20180</name>
</gene>
<keyword evidence="4 6" id="KW-1005">Bacterial flagellum biogenesis</keyword>
<evidence type="ECO:0000256" key="4">
    <source>
        <dbReference type="ARBA" id="ARBA00022795"/>
    </source>
</evidence>
<evidence type="ECO:0000256" key="6">
    <source>
        <dbReference type="PIRNR" id="PIRNR039090"/>
    </source>
</evidence>
<dbReference type="PANTHER" id="PTHR34773">
    <property type="entry name" value="FLAGELLAR SECRETION CHAPERONE FLIS"/>
    <property type="match status" value="1"/>
</dbReference>
<dbReference type="GO" id="GO:0071973">
    <property type="term" value="P:bacterial-type flagellum-dependent cell motility"/>
    <property type="evidence" value="ECO:0007669"/>
    <property type="project" value="TreeGrafter"/>
</dbReference>
<sequence length="139" mass="15661">MAINNPYQQYKQNSINTATPAELTLMLYNGAIKFSLMAKMAMEEKNIEKTNEAILRAQAIVQELNMTLNMDYEISKEFRALYTFVLEKLLDANIQKKTSIIDDEVMPILEGMRDNWKLAIEEAKKPAGVQNVGSANAGV</sequence>
<dbReference type="OrthoDB" id="1524959at2"/>
<dbReference type="PANTHER" id="PTHR34773:SF1">
    <property type="entry name" value="FLAGELLAR SECRETION CHAPERONE FLIS"/>
    <property type="match status" value="1"/>
</dbReference>
<dbReference type="InterPro" id="IPR003713">
    <property type="entry name" value="FliS"/>
</dbReference>
<keyword evidence="8" id="KW-1185">Reference proteome</keyword>
<keyword evidence="7" id="KW-0282">Flagellum</keyword>
<dbReference type="Gene3D" id="1.20.120.340">
    <property type="entry name" value="Flagellar protein FliS"/>
    <property type="match status" value="1"/>
</dbReference>
<keyword evidence="3 6" id="KW-0963">Cytoplasm</keyword>
<dbReference type="EMBL" id="MKIE01000010">
    <property type="protein sequence ID" value="OHW61580.1"/>
    <property type="molecule type" value="Genomic_DNA"/>
</dbReference>
<dbReference type="InterPro" id="IPR036584">
    <property type="entry name" value="FliS_sf"/>
</dbReference>
<dbReference type="SUPFAM" id="SSF101116">
    <property type="entry name" value="Flagellar export chaperone FliS"/>
    <property type="match status" value="1"/>
</dbReference>
<comment type="subcellular location">
    <subcellularLocation>
        <location evidence="1 6">Cytoplasm</location>
        <location evidence="1 6">Cytosol</location>
    </subcellularLocation>
</comment>
<reference evidence="7 8" key="1">
    <citation type="submission" date="2016-09" db="EMBL/GenBank/DDBJ databases">
        <title>Genome sequence of Eubacterium angustum.</title>
        <authorList>
            <person name="Poehlein A."/>
            <person name="Daniel R."/>
        </authorList>
    </citation>
    <scope>NUCLEOTIDE SEQUENCE [LARGE SCALE GENOMIC DNA]</scope>
    <source>
        <strain evidence="7 8">DSM 1989</strain>
    </source>
</reference>
<dbReference type="PIRSF" id="PIRSF039090">
    <property type="entry name" value="Flis"/>
    <property type="match status" value="1"/>
</dbReference>